<accession>A0A382CIM1</accession>
<reference evidence="1" key="1">
    <citation type="submission" date="2018-05" db="EMBL/GenBank/DDBJ databases">
        <authorList>
            <person name="Lanie J.A."/>
            <person name="Ng W.-L."/>
            <person name="Kazmierczak K.M."/>
            <person name="Andrzejewski T.M."/>
            <person name="Davidsen T.M."/>
            <person name="Wayne K.J."/>
            <person name="Tettelin H."/>
            <person name="Glass J.I."/>
            <person name="Rusch D."/>
            <person name="Podicherti R."/>
            <person name="Tsui H.-C.T."/>
            <person name="Winkler M.E."/>
        </authorList>
    </citation>
    <scope>NUCLEOTIDE SEQUENCE</scope>
</reference>
<sequence>YKKIKSHLLPYSLIIFWAETIFYIKINKLTTILIPKNPRIDFLTLLPSSINLVQELVVYTANS</sequence>
<gene>
    <name evidence="1" type="ORF">METZ01_LOCUS178774</name>
</gene>
<evidence type="ECO:0000313" key="1">
    <source>
        <dbReference type="EMBL" id="SVB25920.1"/>
    </source>
</evidence>
<dbReference type="AlphaFoldDB" id="A0A382CIM1"/>
<organism evidence="1">
    <name type="scientific">marine metagenome</name>
    <dbReference type="NCBI Taxonomy" id="408172"/>
    <lineage>
        <taxon>unclassified sequences</taxon>
        <taxon>metagenomes</taxon>
        <taxon>ecological metagenomes</taxon>
    </lineage>
</organism>
<feature type="non-terminal residue" evidence="1">
    <location>
        <position position="1"/>
    </location>
</feature>
<protein>
    <submittedName>
        <fullName evidence="1">Uncharacterized protein</fullName>
    </submittedName>
</protein>
<proteinExistence type="predicted"/>
<name>A0A382CIM1_9ZZZZ</name>
<dbReference type="EMBL" id="UINC01034687">
    <property type="protein sequence ID" value="SVB25920.1"/>
    <property type="molecule type" value="Genomic_DNA"/>
</dbReference>